<feature type="transmembrane region" description="Helical" evidence="9">
    <location>
        <begin position="78"/>
        <end position="100"/>
    </location>
</feature>
<proteinExistence type="inferred from homology"/>
<feature type="transmembrane region" description="Helical" evidence="9">
    <location>
        <begin position="112"/>
        <end position="133"/>
    </location>
</feature>
<feature type="transmembrane region" description="Helical" evidence="9">
    <location>
        <begin position="12"/>
        <end position="31"/>
    </location>
</feature>
<feature type="region of interest" description="Disordered" evidence="8">
    <location>
        <begin position="394"/>
        <end position="413"/>
    </location>
</feature>
<evidence type="ECO:0000256" key="4">
    <source>
        <dbReference type="ARBA" id="ARBA00022692"/>
    </source>
</evidence>
<evidence type="ECO:0000259" key="10">
    <source>
        <dbReference type="Pfam" id="PF01545"/>
    </source>
</evidence>
<feature type="compositionally biased region" description="Basic and acidic residues" evidence="8">
    <location>
        <begin position="156"/>
        <end position="169"/>
    </location>
</feature>
<dbReference type="Pfam" id="PF01545">
    <property type="entry name" value="Cation_efflux"/>
    <property type="match status" value="1"/>
</dbReference>
<dbReference type="GO" id="GO:0006882">
    <property type="term" value="P:intracellular zinc ion homeostasis"/>
    <property type="evidence" value="ECO:0007669"/>
    <property type="project" value="TreeGrafter"/>
</dbReference>
<dbReference type="GO" id="GO:0005385">
    <property type="term" value="F:zinc ion transmembrane transporter activity"/>
    <property type="evidence" value="ECO:0007669"/>
    <property type="project" value="TreeGrafter"/>
</dbReference>
<evidence type="ECO:0000313" key="12">
    <source>
        <dbReference type="EMBL" id="NXE08103.1"/>
    </source>
</evidence>
<evidence type="ECO:0000256" key="1">
    <source>
        <dbReference type="ARBA" id="ARBA00004141"/>
    </source>
</evidence>
<keyword evidence="6 9" id="KW-1133">Transmembrane helix</keyword>
<feature type="non-terminal residue" evidence="12">
    <location>
        <position position="1"/>
    </location>
</feature>
<dbReference type="EMBL" id="VWYV01000246">
    <property type="protein sequence ID" value="NXE08103.1"/>
    <property type="molecule type" value="Genomic_DNA"/>
</dbReference>
<feature type="compositionally biased region" description="Polar residues" evidence="8">
    <location>
        <begin position="356"/>
        <end position="367"/>
    </location>
</feature>
<protein>
    <submittedName>
        <fullName evidence="12">ZNT10 protein</fullName>
    </submittedName>
</protein>
<dbReference type="InterPro" id="IPR027470">
    <property type="entry name" value="Cation_efflux_CTD"/>
</dbReference>
<evidence type="ECO:0000256" key="5">
    <source>
        <dbReference type="ARBA" id="ARBA00022833"/>
    </source>
</evidence>
<feature type="region of interest" description="Disordered" evidence="8">
    <location>
        <begin position="356"/>
        <end position="379"/>
    </location>
</feature>
<dbReference type="Gene3D" id="1.20.1510.10">
    <property type="entry name" value="Cation efflux protein transmembrane domain"/>
    <property type="match status" value="1"/>
</dbReference>
<evidence type="ECO:0000313" key="13">
    <source>
        <dbReference type="Proteomes" id="UP000533896"/>
    </source>
</evidence>
<dbReference type="GO" id="GO:0006828">
    <property type="term" value="P:manganese ion transport"/>
    <property type="evidence" value="ECO:0007669"/>
    <property type="project" value="TreeGrafter"/>
</dbReference>
<feature type="transmembrane region" description="Helical" evidence="9">
    <location>
        <begin position="178"/>
        <end position="202"/>
    </location>
</feature>
<evidence type="ECO:0000256" key="8">
    <source>
        <dbReference type="SAM" id="MobiDB-lite"/>
    </source>
</evidence>
<dbReference type="GO" id="GO:0010312">
    <property type="term" value="P:detoxification of zinc ion"/>
    <property type="evidence" value="ECO:0007669"/>
    <property type="project" value="TreeGrafter"/>
</dbReference>
<keyword evidence="3" id="KW-0813">Transport</keyword>
<feature type="region of interest" description="Disordered" evidence="8">
    <location>
        <begin position="146"/>
        <end position="169"/>
    </location>
</feature>
<reference evidence="12 13" key="1">
    <citation type="submission" date="2019-09" db="EMBL/GenBank/DDBJ databases">
        <title>Bird 10,000 Genomes (B10K) Project - Family phase.</title>
        <authorList>
            <person name="Zhang G."/>
        </authorList>
    </citation>
    <scope>NUCLEOTIDE SEQUENCE [LARGE SCALE GENOMIC DNA]</scope>
    <source>
        <strain evidence="12">B10K-CU-031-23</strain>
    </source>
</reference>
<dbReference type="OrthoDB" id="29444at2759"/>
<dbReference type="SUPFAM" id="SSF161111">
    <property type="entry name" value="Cation efflux protein transmembrane domain-like"/>
    <property type="match status" value="1"/>
</dbReference>
<dbReference type="GO" id="GO:0016020">
    <property type="term" value="C:membrane"/>
    <property type="evidence" value="ECO:0007669"/>
    <property type="project" value="UniProtKB-SubCell"/>
</dbReference>
<gene>
    <name evidence="12" type="primary">Slc30a10</name>
    <name evidence="12" type="ORF">LOPRUF_R12675</name>
</gene>
<accession>A0A7K8JVB8</accession>
<keyword evidence="5" id="KW-0862">Zinc</keyword>
<name>A0A7K8JVB8_9AVES</name>
<feature type="domain" description="Cation efflux protein transmembrane" evidence="10">
    <location>
        <begin position="12"/>
        <end position="243"/>
    </location>
</feature>
<feature type="compositionally biased region" description="Basic and acidic residues" evidence="8">
    <location>
        <begin position="369"/>
        <end position="379"/>
    </location>
</feature>
<dbReference type="Pfam" id="PF16916">
    <property type="entry name" value="ZT_dimer"/>
    <property type="match status" value="1"/>
</dbReference>
<sequence>MGRYSGRSSRLIFMCVVSLVLFAVEISVAYVGNSLSLASDAFAVLSHLISMIIGLFGVRISRIRWHKTNTFGFIRADVLGAFGNSVFATALMFSIFVEAIKRFINPQKTEKALLVLIVGIAGLCFNLFNYVIFMDCCYCRSHQGDTETGDSPNDQKSPEEGPQKKKEKKSEALNIRGVLLHVMGDALGSVVVVVTATIFHVLPLGNAPCNWQCYIDPSLTIIMVVIILSSAFPLIKETSIILLQMVPKGVNMQLLTDRLARVPGVSSLHEVHVWELAGGKNIATLHIKCQTATDYQDAAYKIRKVFHEAGIHSVTIQPEYIDHKTSQLLCSSPCISKACDSQLCCSQQKPPLTKTNGYTEKNDSFLSTPHKDNGSSKNDVEIPIEYPLAENSTKNVKNCGVSDDKPQLSSTRL</sequence>
<feature type="transmembrane region" description="Helical" evidence="9">
    <location>
        <begin position="214"/>
        <end position="235"/>
    </location>
</feature>
<keyword evidence="4 9" id="KW-0812">Transmembrane</keyword>
<dbReference type="PANTHER" id="PTHR45820">
    <property type="entry name" value="FI23527P1"/>
    <property type="match status" value="1"/>
</dbReference>
<feature type="domain" description="Cation efflux protein cytoplasmic" evidence="11">
    <location>
        <begin position="248"/>
        <end position="319"/>
    </location>
</feature>
<evidence type="ECO:0000256" key="7">
    <source>
        <dbReference type="ARBA" id="ARBA00023136"/>
    </source>
</evidence>
<evidence type="ECO:0000256" key="3">
    <source>
        <dbReference type="ARBA" id="ARBA00022448"/>
    </source>
</evidence>
<dbReference type="PANTHER" id="PTHR45820:SF3">
    <property type="entry name" value="CALCIUM_MANGANESE ANTIPORTER SLC30A10"/>
    <property type="match status" value="1"/>
</dbReference>
<keyword evidence="13" id="KW-1185">Reference proteome</keyword>
<feature type="non-terminal residue" evidence="12">
    <location>
        <position position="413"/>
    </location>
</feature>
<dbReference type="Proteomes" id="UP000533896">
    <property type="component" value="Unassembled WGS sequence"/>
</dbReference>
<evidence type="ECO:0000259" key="11">
    <source>
        <dbReference type="Pfam" id="PF16916"/>
    </source>
</evidence>
<dbReference type="InterPro" id="IPR027469">
    <property type="entry name" value="Cation_efflux_TMD_sf"/>
</dbReference>
<organism evidence="12 13">
    <name type="scientific">Lophotis ruficrista</name>
    <dbReference type="NCBI Taxonomy" id="172689"/>
    <lineage>
        <taxon>Eukaryota</taxon>
        <taxon>Metazoa</taxon>
        <taxon>Chordata</taxon>
        <taxon>Craniata</taxon>
        <taxon>Vertebrata</taxon>
        <taxon>Euteleostomi</taxon>
        <taxon>Archelosauria</taxon>
        <taxon>Archosauria</taxon>
        <taxon>Dinosauria</taxon>
        <taxon>Saurischia</taxon>
        <taxon>Theropoda</taxon>
        <taxon>Coelurosauria</taxon>
        <taxon>Aves</taxon>
        <taxon>Neognathae</taxon>
        <taxon>Neoaves</taxon>
        <taxon>Otidimorphae</taxon>
        <taxon>Otidiformes</taxon>
        <taxon>Otididae</taxon>
        <taxon>Lophotis</taxon>
    </lineage>
</organism>
<evidence type="ECO:0000256" key="6">
    <source>
        <dbReference type="ARBA" id="ARBA00022989"/>
    </source>
</evidence>
<comment type="similarity">
    <text evidence="2">Belongs to the cation diffusion facilitator (CDF) transporter (TC 2.A.4) family. SLC30A subfamily.</text>
</comment>
<dbReference type="InterPro" id="IPR002524">
    <property type="entry name" value="Cation_efflux"/>
</dbReference>
<comment type="subcellular location">
    <subcellularLocation>
        <location evidence="1">Membrane</location>
        <topology evidence="1">Multi-pass membrane protein</topology>
    </subcellularLocation>
</comment>
<evidence type="ECO:0000256" key="9">
    <source>
        <dbReference type="SAM" id="Phobius"/>
    </source>
</evidence>
<dbReference type="NCBIfam" id="TIGR01297">
    <property type="entry name" value="CDF"/>
    <property type="match status" value="1"/>
</dbReference>
<keyword evidence="7 9" id="KW-0472">Membrane</keyword>
<dbReference type="InterPro" id="IPR058533">
    <property type="entry name" value="Cation_efflux_TM"/>
</dbReference>
<comment type="caution">
    <text evidence="12">The sequence shown here is derived from an EMBL/GenBank/DDBJ whole genome shotgun (WGS) entry which is preliminary data.</text>
</comment>
<dbReference type="AlphaFoldDB" id="A0A7K8JVB8"/>
<feature type="transmembrane region" description="Helical" evidence="9">
    <location>
        <begin position="37"/>
        <end position="58"/>
    </location>
</feature>
<evidence type="ECO:0000256" key="2">
    <source>
        <dbReference type="ARBA" id="ARBA00008873"/>
    </source>
</evidence>